<feature type="compositionally biased region" description="Basic and acidic residues" evidence="1">
    <location>
        <begin position="133"/>
        <end position="158"/>
    </location>
</feature>
<dbReference type="InterPro" id="IPR036388">
    <property type="entry name" value="WH-like_DNA-bd_sf"/>
</dbReference>
<dbReference type="Gene3D" id="1.10.10.10">
    <property type="entry name" value="Winged helix-like DNA-binding domain superfamily/Winged helix DNA-binding domain"/>
    <property type="match status" value="1"/>
</dbReference>
<dbReference type="Pfam" id="PF04023">
    <property type="entry name" value="FeoA"/>
    <property type="match status" value="1"/>
</dbReference>
<dbReference type="InterPro" id="IPR050536">
    <property type="entry name" value="DtxR_MntR_Metal-Reg"/>
</dbReference>
<comment type="caution">
    <text evidence="4">The sequence shown here is derived from an EMBL/GenBank/DDBJ whole genome shotgun (WGS) entry which is preliminary data.</text>
</comment>
<dbReference type="PANTHER" id="PTHR33238">
    <property type="entry name" value="IRON (METAL) DEPENDENT REPRESSOR, DTXR FAMILY"/>
    <property type="match status" value="1"/>
</dbReference>
<evidence type="ECO:0000259" key="3">
    <source>
        <dbReference type="Pfam" id="PF04023"/>
    </source>
</evidence>
<protein>
    <recommendedName>
        <fullName evidence="6">Iron-dependent repressor IdeR</fullName>
    </recommendedName>
</protein>
<dbReference type="SUPFAM" id="SSF47979">
    <property type="entry name" value="Iron-dependent repressor protein, dimerization domain"/>
    <property type="match status" value="1"/>
</dbReference>
<reference evidence="5" key="1">
    <citation type="journal article" date="2019" name="Int. J. Syst. Evol. Microbiol.">
        <title>The Global Catalogue of Microorganisms (GCM) 10K type strain sequencing project: providing services to taxonomists for standard genome sequencing and annotation.</title>
        <authorList>
            <consortium name="The Broad Institute Genomics Platform"/>
            <consortium name="The Broad Institute Genome Sequencing Center for Infectious Disease"/>
            <person name="Wu L."/>
            <person name="Ma J."/>
        </authorList>
    </citation>
    <scope>NUCLEOTIDE SEQUENCE [LARGE SCALE GENOMIC DNA]</scope>
    <source>
        <strain evidence="5">NBRC 112299</strain>
    </source>
</reference>
<feature type="region of interest" description="Disordered" evidence="1">
    <location>
        <begin position="133"/>
        <end position="166"/>
    </location>
</feature>
<dbReference type="EMBL" id="BSUN01000001">
    <property type="protein sequence ID" value="GMA35448.1"/>
    <property type="molecule type" value="Genomic_DNA"/>
</dbReference>
<sequence length="166" mass="18466">MELTDEGRAIALATVRKHRLIETFLVEYLGYDWDEVHDEAEVLEHAVSDDFVERLAERLGQPTHDPHGDPIPAADGTLPTEQHTALDAVAEGVRVRVARVWDDDPDLLRHLSDVALDIGAVLTVTARKDSAGIVEPRPRRADGDPRYRRRGTHSDRSCLIRGPTAP</sequence>
<gene>
    <name evidence="4" type="ORF">GCM10025876_16520</name>
</gene>
<evidence type="ECO:0008006" key="6">
    <source>
        <dbReference type="Google" id="ProtNLM"/>
    </source>
</evidence>
<dbReference type="PANTHER" id="PTHR33238:SF7">
    <property type="entry name" value="IRON-DEPENDENT TRANSCRIPTIONAL REGULATOR"/>
    <property type="match status" value="1"/>
</dbReference>
<organism evidence="4 5">
    <name type="scientific">Demequina litorisediminis</name>
    <dbReference type="NCBI Taxonomy" id="1849022"/>
    <lineage>
        <taxon>Bacteria</taxon>
        <taxon>Bacillati</taxon>
        <taxon>Actinomycetota</taxon>
        <taxon>Actinomycetes</taxon>
        <taxon>Micrococcales</taxon>
        <taxon>Demequinaceae</taxon>
        <taxon>Demequina</taxon>
    </lineage>
</organism>
<dbReference type="InterPro" id="IPR007167">
    <property type="entry name" value="Fe-transptr_FeoA-like"/>
</dbReference>
<proteinExistence type="predicted"/>
<evidence type="ECO:0000313" key="4">
    <source>
        <dbReference type="EMBL" id="GMA35448.1"/>
    </source>
</evidence>
<name>A0ABQ6IF97_9MICO</name>
<feature type="domain" description="Iron dependent repressor metal binding and dimerisation" evidence="2">
    <location>
        <begin position="4"/>
        <end position="72"/>
    </location>
</feature>
<evidence type="ECO:0000256" key="1">
    <source>
        <dbReference type="SAM" id="MobiDB-lite"/>
    </source>
</evidence>
<dbReference type="Pfam" id="PF02742">
    <property type="entry name" value="Fe_dep_repr_C"/>
    <property type="match status" value="1"/>
</dbReference>
<dbReference type="RefSeq" id="WP_284327983.1">
    <property type="nucleotide sequence ID" value="NZ_BSUN01000001.1"/>
</dbReference>
<evidence type="ECO:0000259" key="2">
    <source>
        <dbReference type="Pfam" id="PF02742"/>
    </source>
</evidence>
<accession>A0ABQ6IF97</accession>
<dbReference type="InterPro" id="IPR022689">
    <property type="entry name" value="Iron_dep_repressor"/>
</dbReference>
<feature type="domain" description="Ferrous iron transporter FeoA-like" evidence="3">
    <location>
        <begin position="86"/>
        <end position="132"/>
    </location>
</feature>
<evidence type="ECO:0000313" key="5">
    <source>
        <dbReference type="Proteomes" id="UP001157125"/>
    </source>
</evidence>
<dbReference type="InterPro" id="IPR036421">
    <property type="entry name" value="Fe_dep_repressor_sf"/>
</dbReference>
<dbReference type="Proteomes" id="UP001157125">
    <property type="component" value="Unassembled WGS sequence"/>
</dbReference>
<dbReference type="SMART" id="SM00529">
    <property type="entry name" value="HTH_DTXR"/>
    <property type="match status" value="1"/>
</dbReference>
<keyword evidence="5" id="KW-1185">Reference proteome</keyword>
<dbReference type="InterPro" id="IPR001367">
    <property type="entry name" value="Fe_dep_repressor"/>
</dbReference>